<dbReference type="CDD" id="cd02213">
    <property type="entry name" value="cupin_PMI_typeII_C"/>
    <property type="match status" value="1"/>
</dbReference>
<dbReference type="InterPro" id="IPR051161">
    <property type="entry name" value="Mannose-6P_isomerase_type2"/>
</dbReference>
<gene>
    <name evidence="13" type="ORF">J3998_02000</name>
</gene>
<dbReference type="InterPro" id="IPR029044">
    <property type="entry name" value="Nucleotide-diphossugar_trans"/>
</dbReference>
<dbReference type="PANTHER" id="PTHR46390:SF1">
    <property type="entry name" value="MANNOSE-1-PHOSPHATE GUANYLYLTRANSFERASE"/>
    <property type="match status" value="1"/>
</dbReference>
<evidence type="ECO:0000259" key="11">
    <source>
        <dbReference type="Pfam" id="PF01050"/>
    </source>
</evidence>
<keyword evidence="7" id="KW-0342">GTP-binding</keyword>
<dbReference type="NCBIfam" id="TIGR01479">
    <property type="entry name" value="GMP_PMI"/>
    <property type="match status" value="1"/>
</dbReference>
<dbReference type="EMBL" id="JAGETV010000002">
    <property type="protein sequence ID" value="MBO1926337.1"/>
    <property type="molecule type" value="Genomic_DNA"/>
</dbReference>
<dbReference type="GO" id="GO:0004476">
    <property type="term" value="F:mannose-6-phosphate isomerase activity"/>
    <property type="evidence" value="ECO:0007669"/>
    <property type="project" value="UniProtKB-EC"/>
</dbReference>
<evidence type="ECO:0000256" key="4">
    <source>
        <dbReference type="ARBA" id="ARBA00022679"/>
    </source>
</evidence>
<dbReference type="Gene3D" id="2.60.120.10">
    <property type="entry name" value="Jelly Rolls"/>
    <property type="match status" value="1"/>
</dbReference>
<evidence type="ECO:0000256" key="7">
    <source>
        <dbReference type="ARBA" id="ARBA00023134"/>
    </source>
</evidence>
<dbReference type="InterPro" id="IPR011051">
    <property type="entry name" value="RmlC_Cupin_sf"/>
</dbReference>
<protein>
    <recommendedName>
        <fullName evidence="3">mannose-1-phosphate guanylyltransferase</fullName>
        <ecNumber evidence="3">2.7.7.13</ecNumber>
    </recommendedName>
</protein>
<evidence type="ECO:0000256" key="2">
    <source>
        <dbReference type="ARBA" id="ARBA00006115"/>
    </source>
</evidence>
<reference evidence="13 14" key="1">
    <citation type="submission" date="2021-03" db="EMBL/GenBank/DDBJ databases">
        <title>Thiomicrorhabdus sp.nov.,novel sulfur-oxidizing bacteria isolated from coastal sediment.</title>
        <authorList>
            <person name="Liu X."/>
        </authorList>
    </citation>
    <scope>NUCLEOTIDE SEQUENCE [LARGE SCALE GENOMIC DNA]</scope>
    <source>
        <strain evidence="13 14">6S2-11</strain>
    </source>
</reference>
<dbReference type="Gene3D" id="3.90.550.10">
    <property type="entry name" value="Spore Coat Polysaccharide Biosynthesis Protein SpsA, Chain A"/>
    <property type="match status" value="1"/>
</dbReference>
<dbReference type="InterPro" id="IPR005835">
    <property type="entry name" value="NTP_transferase_dom"/>
</dbReference>
<dbReference type="InterPro" id="IPR014710">
    <property type="entry name" value="RmlC-like_jellyroll"/>
</dbReference>
<evidence type="ECO:0000256" key="8">
    <source>
        <dbReference type="ARBA" id="ARBA00047343"/>
    </source>
</evidence>
<proteinExistence type="inferred from homology"/>
<comment type="similarity">
    <text evidence="2 9">Belongs to the mannose-6-phosphate isomerase type 2 family.</text>
</comment>
<dbReference type="RefSeq" id="WP_208147155.1">
    <property type="nucleotide sequence ID" value="NZ_JAGETV010000002.1"/>
</dbReference>
<feature type="domain" description="MannoseP isomerase/GMP-like beta-helix" evidence="12">
    <location>
        <begin position="302"/>
        <end position="352"/>
    </location>
</feature>
<dbReference type="SUPFAM" id="SSF53448">
    <property type="entry name" value="Nucleotide-diphospho-sugar transferases"/>
    <property type="match status" value="1"/>
</dbReference>
<keyword evidence="6" id="KW-0547">Nucleotide-binding</keyword>
<dbReference type="InterPro" id="IPR001538">
    <property type="entry name" value="Man6P_isomerase-2_C"/>
</dbReference>
<keyword evidence="14" id="KW-1185">Reference proteome</keyword>
<dbReference type="InterPro" id="IPR006375">
    <property type="entry name" value="Man1P_GuaTrfase/Man6P_Isoase"/>
</dbReference>
<comment type="pathway">
    <text evidence="1">Nucleotide-sugar biosynthesis; GDP-alpha-D-mannose biosynthesis; GDP-alpha-D-mannose from alpha-D-mannose 1-phosphate (GTP route): step 1/1.</text>
</comment>
<evidence type="ECO:0000259" key="12">
    <source>
        <dbReference type="Pfam" id="PF22640"/>
    </source>
</evidence>
<dbReference type="Pfam" id="PF22640">
    <property type="entry name" value="ManC_GMP_beta-helix"/>
    <property type="match status" value="1"/>
</dbReference>
<accession>A0ABS3Q1Y0</accession>
<dbReference type="CDD" id="cd02509">
    <property type="entry name" value="GDP-M1P_Guanylyltransferase"/>
    <property type="match status" value="1"/>
</dbReference>
<dbReference type="InterPro" id="IPR054566">
    <property type="entry name" value="ManC/GMP-like_b-helix"/>
</dbReference>
<keyword evidence="4 13" id="KW-0808">Transferase</keyword>
<feature type="domain" description="Nucleotidyl transferase" evidence="10">
    <location>
        <begin position="3"/>
        <end position="284"/>
    </location>
</feature>
<dbReference type="PANTHER" id="PTHR46390">
    <property type="entry name" value="MANNOSE-1-PHOSPHATE GUANYLYLTRANSFERASE"/>
    <property type="match status" value="1"/>
</dbReference>
<evidence type="ECO:0000259" key="10">
    <source>
        <dbReference type="Pfam" id="PF00483"/>
    </source>
</evidence>
<dbReference type="Proteomes" id="UP000664835">
    <property type="component" value="Unassembled WGS sequence"/>
</dbReference>
<dbReference type="SUPFAM" id="SSF51182">
    <property type="entry name" value="RmlC-like cupins"/>
    <property type="match status" value="1"/>
</dbReference>
<dbReference type="GO" id="GO:0004475">
    <property type="term" value="F:mannose-1-phosphate guanylyltransferase (GTP) activity"/>
    <property type="evidence" value="ECO:0007669"/>
    <property type="project" value="UniProtKB-EC"/>
</dbReference>
<dbReference type="InterPro" id="IPR049577">
    <property type="entry name" value="GMPP_N"/>
</dbReference>
<evidence type="ECO:0000256" key="9">
    <source>
        <dbReference type="RuleBase" id="RU004190"/>
    </source>
</evidence>
<keyword evidence="5 13" id="KW-0548">Nucleotidyltransferase</keyword>
<dbReference type="Pfam" id="PF00483">
    <property type="entry name" value="NTP_transferase"/>
    <property type="match status" value="1"/>
</dbReference>
<organism evidence="13 14">
    <name type="scientific">Thiomicrorhabdus marina</name>
    <dbReference type="NCBI Taxonomy" id="2818442"/>
    <lineage>
        <taxon>Bacteria</taxon>
        <taxon>Pseudomonadati</taxon>
        <taxon>Pseudomonadota</taxon>
        <taxon>Gammaproteobacteria</taxon>
        <taxon>Thiotrichales</taxon>
        <taxon>Piscirickettsiaceae</taxon>
        <taxon>Thiomicrorhabdus</taxon>
    </lineage>
</organism>
<dbReference type="Pfam" id="PF01050">
    <property type="entry name" value="MannoseP_isomer"/>
    <property type="match status" value="1"/>
</dbReference>
<dbReference type="EC" id="2.7.7.13" evidence="3"/>
<name>A0ABS3Q1Y0_9GAMM</name>
<comment type="catalytic activity">
    <reaction evidence="8">
        <text>alpha-D-mannose 1-phosphate + GTP + H(+) = GDP-alpha-D-mannose + diphosphate</text>
        <dbReference type="Rhea" id="RHEA:15229"/>
        <dbReference type="ChEBI" id="CHEBI:15378"/>
        <dbReference type="ChEBI" id="CHEBI:33019"/>
        <dbReference type="ChEBI" id="CHEBI:37565"/>
        <dbReference type="ChEBI" id="CHEBI:57527"/>
        <dbReference type="ChEBI" id="CHEBI:58409"/>
        <dbReference type="EC" id="2.7.7.13"/>
    </reaction>
</comment>
<evidence type="ECO:0000256" key="1">
    <source>
        <dbReference type="ARBA" id="ARBA00004823"/>
    </source>
</evidence>
<evidence type="ECO:0000256" key="3">
    <source>
        <dbReference type="ARBA" id="ARBA00012387"/>
    </source>
</evidence>
<evidence type="ECO:0000313" key="13">
    <source>
        <dbReference type="EMBL" id="MBO1926337.1"/>
    </source>
</evidence>
<evidence type="ECO:0000256" key="6">
    <source>
        <dbReference type="ARBA" id="ARBA00022741"/>
    </source>
</evidence>
<evidence type="ECO:0000256" key="5">
    <source>
        <dbReference type="ARBA" id="ARBA00022695"/>
    </source>
</evidence>
<keyword evidence="13" id="KW-0413">Isomerase</keyword>
<sequence length="476" mass="53104">MINIILCGGSGTRLWPLSRTMLPKQFVRLFHGRSLFQDTVLRNQSLCQHSMIVSNREQYFLAVDQLEQISGIEVPESSPRMTCDFSHSQFLLEPVGRNTAPAIALACMAVDSDDLVFVTTSDHLVKDQVAYEEAVLQAKALAEQDNLVTFGIQPAFAETGFGYIEADGNEVLSFKEKPDAVTAQSYIDQGNYYWNSGMFCFKAGVFLAELEKHSPEIYQACKSAMPNSVDCAEIAIELSAMQAIPEDSIDYAVMEKSDKVKVVPCDMGWSDLGSFDALYDEVKTSAQSNAVLARLDNSPAPICVDSDNNLIVARDRQIALVDVHDLLVVDTTDAILVSKKGSSQKVKNVVAEIKKSRPEMAEIHRLAYRPWGTYEVLVDTEGYKVKRIMVKPGGRLSLQKHFHRNEHWIVVSGTATVTVDDEVKLVRPNESTYIKMGQLHRLENHGKIDLYMIEVQVGEYTGEDDIVRVEDTYGRS</sequence>
<feature type="domain" description="Mannose-6-phosphate isomerase type II C-terminal" evidence="11">
    <location>
        <begin position="360"/>
        <end position="471"/>
    </location>
</feature>
<evidence type="ECO:0000313" key="14">
    <source>
        <dbReference type="Proteomes" id="UP000664835"/>
    </source>
</evidence>
<comment type="caution">
    <text evidence="13">The sequence shown here is derived from an EMBL/GenBank/DDBJ whole genome shotgun (WGS) entry which is preliminary data.</text>
</comment>